<dbReference type="PANTHER" id="PTHR11709:SF394">
    <property type="entry name" value="FI03373P-RELATED"/>
    <property type="match status" value="1"/>
</dbReference>
<dbReference type="Gene3D" id="2.60.40.420">
    <property type="entry name" value="Cupredoxins - blue copper proteins"/>
    <property type="match status" value="1"/>
</dbReference>
<sequence>MKSIFKKPGRFISFLMLGLAGVFSAPLTHAAHDIRGITGPTFNLYAYPFNMNLPEGTSLYMWGFGDMDGGANATHAAGDGYALPQYPAPTLIVTEGDSVTINIANYGVPEPVGIVVTGHNASAACAPFPGGGPSTCTTGLVTSSANINEAVTYTFTAGTPGTYIYHSLDGDNPGLHAEMGLLGVMIVRPADFGAGPNRTAYGVDTGTQYDQENLYLMTEVDPEIHLQMERGHRSHFTHSDRHAKIWFINGRVFPDLFQGDYNPLFPHQPYESLAIAHPGDIVLVRNINAGHDSHPMHYHGENLTFIGRDGKMLSSDGIVSDLGRSDNTINSAPKQTVDALWTWTGKGLNWDVYGPISNSCTDANNDMADDATGALCNDPTCNDVVNNRTGDAGSDGFDDDNYQYCPDHGKPLPVTLPGVGDLSLGGWWSGSPFLGDTGDLPPGEGGLNPFGGYFLVWHSHAEKELTTFDIFPGGSLGSVVIVPPGTPIE</sequence>
<evidence type="ECO:0000259" key="5">
    <source>
        <dbReference type="Pfam" id="PF07732"/>
    </source>
</evidence>
<dbReference type="InterPro" id="IPR008972">
    <property type="entry name" value="Cupredoxin"/>
</dbReference>
<feature type="domain" description="Plastocyanin-like" evidence="5">
    <location>
        <begin position="85"/>
        <end position="190"/>
    </location>
</feature>
<dbReference type="Proteomes" id="UP000094769">
    <property type="component" value="Unassembled WGS sequence"/>
</dbReference>
<keyword evidence="7" id="KW-1185">Reference proteome</keyword>
<dbReference type="GO" id="GO:0016491">
    <property type="term" value="F:oxidoreductase activity"/>
    <property type="evidence" value="ECO:0007669"/>
    <property type="project" value="UniProtKB-KW"/>
</dbReference>
<evidence type="ECO:0000256" key="3">
    <source>
        <dbReference type="ARBA" id="ARBA00023008"/>
    </source>
</evidence>
<dbReference type="InterPro" id="IPR011707">
    <property type="entry name" value="Cu-oxidase-like_N"/>
</dbReference>
<evidence type="ECO:0000256" key="4">
    <source>
        <dbReference type="SAM" id="SignalP"/>
    </source>
</evidence>
<evidence type="ECO:0000313" key="6">
    <source>
        <dbReference type="EMBL" id="ODJ88222.1"/>
    </source>
</evidence>
<keyword evidence="1" id="KW-0479">Metal-binding</keyword>
<keyword evidence="2" id="KW-0560">Oxidoreductase</keyword>
<accession>A0A7Z0VM44</accession>
<dbReference type="EMBL" id="MARB01000007">
    <property type="protein sequence ID" value="ODJ88222.1"/>
    <property type="molecule type" value="Genomic_DNA"/>
</dbReference>
<dbReference type="InterPro" id="IPR045087">
    <property type="entry name" value="Cu-oxidase_fam"/>
</dbReference>
<dbReference type="GO" id="GO:0005507">
    <property type="term" value="F:copper ion binding"/>
    <property type="evidence" value="ECO:0007669"/>
    <property type="project" value="InterPro"/>
</dbReference>
<evidence type="ECO:0000256" key="2">
    <source>
        <dbReference type="ARBA" id="ARBA00023002"/>
    </source>
</evidence>
<feature type="chain" id="PRO_5030653735" evidence="4">
    <location>
        <begin position="31"/>
        <end position="489"/>
    </location>
</feature>
<keyword evidence="3" id="KW-0186">Copper</keyword>
<name>A0A7Z0VM44_9GAMM</name>
<dbReference type="Pfam" id="PF07732">
    <property type="entry name" value="Cu-oxidase_3"/>
    <property type="match status" value="1"/>
</dbReference>
<reference evidence="6 7" key="1">
    <citation type="submission" date="2016-06" db="EMBL/GenBank/DDBJ databases">
        <title>Genome sequence of endosymbiont of Candidatus Endolucinida thiodiazotropha.</title>
        <authorList>
            <person name="Poehlein A."/>
            <person name="Koenig S."/>
            <person name="Heiden S.E."/>
            <person name="Thuermer A."/>
            <person name="Voget S."/>
            <person name="Daniel R."/>
            <person name="Markert S."/>
            <person name="Gros O."/>
            <person name="Schweder T."/>
        </authorList>
    </citation>
    <scope>NUCLEOTIDE SEQUENCE [LARGE SCALE GENOMIC DNA]</scope>
    <source>
        <strain evidence="6 7">COS</strain>
    </source>
</reference>
<feature type="signal peptide" evidence="4">
    <location>
        <begin position="1"/>
        <end position="30"/>
    </location>
</feature>
<protein>
    <submittedName>
        <fullName evidence="6">Multicopper oxidase</fullName>
    </submittedName>
</protein>
<dbReference type="AlphaFoldDB" id="A0A7Z0VM44"/>
<dbReference type="RefSeq" id="WP_069123555.1">
    <property type="nucleotide sequence ID" value="NZ_MARB01000007.1"/>
</dbReference>
<evidence type="ECO:0000313" key="7">
    <source>
        <dbReference type="Proteomes" id="UP000094769"/>
    </source>
</evidence>
<dbReference type="SUPFAM" id="SSF49503">
    <property type="entry name" value="Cupredoxins"/>
    <property type="match status" value="2"/>
</dbReference>
<gene>
    <name evidence="6" type="ORF">CODIS_16350</name>
</gene>
<organism evidence="6 7">
    <name type="scientific">Candidatus Thiodiazotropha endolucinida</name>
    <dbReference type="NCBI Taxonomy" id="1655433"/>
    <lineage>
        <taxon>Bacteria</taxon>
        <taxon>Pseudomonadati</taxon>
        <taxon>Pseudomonadota</taxon>
        <taxon>Gammaproteobacteria</taxon>
        <taxon>Chromatiales</taxon>
        <taxon>Sedimenticolaceae</taxon>
        <taxon>Candidatus Thiodiazotropha</taxon>
    </lineage>
</organism>
<keyword evidence="4" id="KW-0732">Signal</keyword>
<proteinExistence type="predicted"/>
<comment type="caution">
    <text evidence="6">The sequence shown here is derived from an EMBL/GenBank/DDBJ whole genome shotgun (WGS) entry which is preliminary data.</text>
</comment>
<dbReference type="PANTHER" id="PTHR11709">
    <property type="entry name" value="MULTI-COPPER OXIDASE"/>
    <property type="match status" value="1"/>
</dbReference>
<evidence type="ECO:0000256" key="1">
    <source>
        <dbReference type="ARBA" id="ARBA00022723"/>
    </source>
</evidence>